<keyword evidence="13" id="KW-1185">Reference proteome</keyword>
<dbReference type="SUPFAM" id="SSF82199">
    <property type="entry name" value="SET domain"/>
    <property type="match status" value="1"/>
</dbReference>
<feature type="non-terminal residue" evidence="12">
    <location>
        <position position="1"/>
    </location>
</feature>
<dbReference type="Gene3D" id="2.170.270.10">
    <property type="entry name" value="SET domain"/>
    <property type="match status" value="1"/>
</dbReference>
<keyword evidence="4" id="KW-0808">Transferase</keyword>
<feature type="region of interest" description="Disordered" evidence="8">
    <location>
        <begin position="261"/>
        <end position="488"/>
    </location>
</feature>
<dbReference type="InterPro" id="IPR001214">
    <property type="entry name" value="SET_dom"/>
</dbReference>
<dbReference type="Pfam" id="PF05033">
    <property type="entry name" value="Pre-SET"/>
    <property type="match status" value="1"/>
</dbReference>
<reference evidence="12 13" key="1">
    <citation type="journal article" date="2014" name="BMC Genomics">
        <title>Genome and secretome analysis of the hemibiotrophic fungal pathogen, Moniliophthora roreri, which causes frosty pod rot disease of cacao: mechanisms of the biotrophic and necrotrophic phases.</title>
        <authorList>
            <person name="Meinhardt L.W."/>
            <person name="Costa G.G.L."/>
            <person name="Thomazella D.P.T."/>
            <person name="Teixeira P.J.P.L."/>
            <person name="Carazzolle M.F."/>
            <person name="Schuster S.C."/>
            <person name="Carlson J.E."/>
            <person name="Guiltinan M.J."/>
            <person name="Mieczkowski P."/>
            <person name="Farmer A."/>
            <person name="Ramaraj T."/>
            <person name="Crozier J."/>
            <person name="Davis R.E."/>
            <person name="Shao J."/>
            <person name="Melnick R.L."/>
            <person name="Pereira G.A.G."/>
            <person name="Bailey B.A."/>
        </authorList>
    </citation>
    <scope>NUCLEOTIDE SEQUENCE [LARGE SCALE GENOMIC DNA]</scope>
    <source>
        <strain evidence="12 13">MCA 2997</strain>
    </source>
</reference>
<dbReference type="KEGG" id="mrr:Moror_11412"/>
<dbReference type="GO" id="GO:0032259">
    <property type="term" value="P:methylation"/>
    <property type="evidence" value="ECO:0007669"/>
    <property type="project" value="UniProtKB-KW"/>
</dbReference>
<evidence type="ECO:0000256" key="6">
    <source>
        <dbReference type="ARBA" id="ARBA00022723"/>
    </source>
</evidence>
<dbReference type="SMART" id="SM00317">
    <property type="entry name" value="SET"/>
    <property type="match status" value="1"/>
</dbReference>
<name>V2WRE1_MONRO</name>
<evidence type="ECO:0000313" key="13">
    <source>
        <dbReference type="Proteomes" id="UP000017559"/>
    </source>
</evidence>
<dbReference type="InterPro" id="IPR003616">
    <property type="entry name" value="Post-SET_dom"/>
</dbReference>
<feature type="domain" description="Pre-SET" evidence="10">
    <location>
        <begin position="581"/>
        <end position="654"/>
    </location>
</feature>
<feature type="compositionally biased region" description="Low complexity" evidence="8">
    <location>
        <begin position="332"/>
        <end position="354"/>
    </location>
</feature>
<evidence type="ECO:0000256" key="1">
    <source>
        <dbReference type="ARBA" id="ARBA00004286"/>
    </source>
</evidence>
<keyword evidence="6" id="KW-0479">Metal-binding</keyword>
<evidence type="ECO:0000259" key="9">
    <source>
        <dbReference type="PROSITE" id="PS50280"/>
    </source>
</evidence>
<evidence type="ECO:0000259" key="10">
    <source>
        <dbReference type="PROSITE" id="PS50867"/>
    </source>
</evidence>
<keyword evidence="7" id="KW-0862">Zinc</keyword>
<feature type="compositionally biased region" description="Basic residues" evidence="8">
    <location>
        <begin position="431"/>
        <end position="441"/>
    </location>
</feature>
<dbReference type="PROSITE" id="PS50868">
    <property type="entry name" value="POST_SET"/>
    <property type="match status" value="1"/>
</dbReference>
<dbReference type="GO" id="GO:0005694">
    <property type="term" value="C:chromosome"/>
    <property type="evidence" value="ECO:0007669"/>
    <property type="project" value="UniProtKB-SubCell"/>
</dbReference>
<dbReference type="GO" id="GO:0005634">
    <property type="term" value="C:nucleus"/>
    <property type="evidence" value="ECO:0007669"/>
    <property type="project" value="InterPro"/>
</dbReference>
<comment type="caution">
    <text evidence="12">The sequence shown here is derived from an EMBL/GenBank/DDBJ whole genome shotgun (WGS) entry which is preliminary data.</text>
</comment>
<dbReference type="InterPro" id="IPR050973">
    <property type="entry name" value="H3K9_Histone-Lys_N-MTase"/>
</dbReference>
<sequence>NDKCEIRVFDTESEREMDKAMTRMTMGTLKQKLFAAWSGFLSMSGFDTEAPVQMDEFKVAFYGDQAKMREAKSEDDIREDPRKQVLAGQVEILRGRINSKFNHSLIPSINKGMSTYTIGQDEQLDEELEDPGLWEASSSEAEDWSGMDPDQEWPLHIAGEEVRDGKTRYEIVWETWSRKDRTNSTWNEEGIEGDDVLKGWKKESDRRRKKLAEESSDINIWSDLDLLSTDTHFHAQAGQEKLEASRKGRSHRPNLVERMRELEIKHGIQPQRQKEREEEEEVASSLRRRPSPGPSTRPAKRRQTTDPRGVRSTSYEQLRFISPVSTGPPPSVASSSSASEQTRSSSTRSGSSTSYDQLRFISPISMGPPPSVAGSSSASGQTRSSSTLSSSAKSLRKLSETPVSSTSTPNLKRHSTDSDVTMREASTSSSARKRGRPHKGTSIKTITSDSEDDDNHSMTLRETPARRERPATPSQVSVKGKEKAVPQARIRRAPSEVYIRGPRSVQKGCSNDSEPLSRREILQREWNAAAKLVSAKGITIVNDIDDEEIPVLDSDFEYLENDYVYDVDKEIPDPEGFFEFCTHRSCTKAKKCGCQQAHPVLDSNNSPTFPYSADNEGYFIYYDEVDNDGPILVVECNQYCKCGPDCPNRVAQRPRDVPVEIFKTEECGWGVRSPQDIEQGKVLGLYTGKIIYRHVAEKMRGAEKAYCFDLDGTEDGTEETVDEDRSYTVDSRLCGNWTRFLNHSCSPNLKVYSAVWQTVPESNLPSLVFYAAKDIKAGTELTFDYDPGAARTWKANGKKGKVRGGSIVCHCGSEDCRGWVV</sequence>
<evidence type="ECO:0000256" key="2">
    <source>
        <dbReference type="ARBA" id="ARBA00022454"/>
    </source>
</evidence>
<comment type="subcellular location">
    <subcellularLocation>
        <location evidence="1">Chromosome</location>
    </subcellularLocation>
</comment>
<dbReference type="PROSITE" id="PS50867">
    <property type="entry name" value="PRE_SET"/>
    <property type="match status" value="1"/>
</dbReference>
<accession>V2WRE1</accession>
<evidence type="ECO:0000256" key="5">
    <source>
        <dbReference type="ARBA" id="ARBA00022691"/>
    </source>
</evidence>
<feature type="compositionally biased region" description="Basic and acidic residues" evidence="8">
    <location>
        <begin position="261"/>
        <end position="276"/>
    </location>
</feature>
<dbReference type="HOGENOM" id="CLU_020840_8_2_1"/>
<dbReference type="OrthoDB" id="308383at2759"/>
<dbReference type="InterPro" id="IPR007728">
    <property type="entry name" value="Pre-SET_dom"/>
</dbReference>
<dbReference type="PROSITE" id="PS50280">
    <property type="entry name" value="SET"/>
    <property type="match status" value="1"/>
</dbReference>
<dbReference type="STRING" id="1381753.V2WRE1"/>
<evidence type="ECO:0000313" key="12">
    <source>
        <dbReference type="EMBL" id="ESK84122.1"/>
    </source>
</evidence>
<evidence type="ECO:0000256" key="8">
    <source>
        <dbReference type="SAM" id="MobiDB-lite"/>
    </source>
</evidence>
<dbReference type="Proteomes" id="UP000017559">
    <property type="component" value="Unassembled WGS sequence"/>
</dbReference>
<organism evidence="12 13">
    <name type="scientific">Moniliophthora roreri (strain MCA 2997)</name>
    <name type="common">Cocoa frosty pod rot fungus</name>
    <name type="synonym">Crinipellis roreri</name>
    <dbReference type="NCBI Taxonomy" id="1381753"/>
    <lineage>
        <taxon>Eukaryota</taxon>
        <taxon>Fungi</taxon>
        <taxon>Dikarya</taxon>
        <taxon>Basidiomycota</taxon>
        <taxon>Agaricomycotina</taxon>
        <taxon>Agaricomycetes</taxon>
        <taxon>Agaricomycetidae</taxon>
        <taxon>Agaricales</taxon>
        <taxon>Marasmiineae</taxon>
        <taxon>Marasmiaceae</taxon>
        <taxon>Moniliophthora</taxon>
    </lineage>
</organism>
<dbReference type="EMBL" id="AWSO01001368">
    <property type="protein sequence ID" value="ESK84122.1"/>
    <property type="molecule type" value="Genomic_DNA"/>
</dbReference>
<evidence type="ECO:0000256" key="3">
    <source>
        <dbReference type="ARBA" id="ARBA00022603"/>
    </source>
</evidence>
<evidence type="ECO:0000256" key="7">
    <source>
        <dbReference type="ARBA" id="ARBA00022833"/>
    </source>
</evidence>
<protein>
    <submittedName>
        <fullName evidence="12">Histone-lysine n-methyltransferase</fullName>
    </submittedName>
</protein>
<dbReference type="PANTHER" id="PTHR46223:SF3">
    <property type="entry name" value="HISTONE-LYSINE N-METHYLTRANSFERASE SET-23"/>
    <property type="match status" value="1"/>
</dbReference>
<dbReference type="AlphaFoldDB" id="V2WRE1"/>
<proteinExistence type="predicted"/>
<keyword evidence="3" id="KW-0489">Methyltransferase</keyword>
<evidence type="ECO:0000259" key="11">
    <source>
        <dbReference type="PROSITE" id="PS50868"/>
    </source>
</evidence>
<feature type="compositionally biased region" description="Polar residues" evidence="8">
    <location>
        <begin position="401"/>
        <end position="410"/>
    </location>
</feature>
<feature type="compositionally biased region" description="Low complexity" evidence="8">
    <location>
        <begin position="372"/>
        <end position="393"/>
    </location>
</feature>
<dbReference type="Pfam" id="PF00856">
    <property type="entry name" value="SET"/>
    <property type="match status" value="1"/>
</dbReference>
<feature type="domain" description="SET" evidence="9">
    <location>
        <begin position="657"/>
        <end position="786"/>
    </location>
</feature>
<gene>
    <name evidence="12" type="ORF">Moror_11412</name>
</gene>
<feature type="domain" description="Post-SET" evidence="11">
    <location>
        <begin position="805"/>
        <end position="821"/>
    </location>
</feature>
<evidence type="ECO:0000256" key="4">
    <source>
        <dbReference type="ARBA" id="ARBA00022679"/>
    </source>
</evidence>
<dbReference type="GO" id="GO:0008270">
    <property type="term" value="F:zinc ion binding"/>
    <property type="evidence" value="ECO:0007669"/>
    <property type="project" value="InterPro"/>
</dbReference>
<keyword evidence="2" id="KW-0158">Chromosome</keyword>
<dbReference type="GO" id="GO:0042054">
    <property type="term" value="F:histone methyltransferase activity"/>
    <property type="evidence" value="ECO:0007669"/>
    <property type="project" value="InterPro"/>
</dbReference>
<dbReference type="PANTHER" id="PTHR46223">
    <property type="entry name" value="HISTONE-LYSINE N-METHYLTRANSFERASE SUV39H"/>
    <property type="match status" value="1"/>
</dbReference>
<dbReference type="InterPro" id="IPR046341">
    <property type="entry name" value="SET_dom_sf"/>
</dbReference>
<keyword evidence="5" id="KW-0949">S-adenosyl-L-methionine</keyword>